<dbReference type="InterPro" id="IPR050482">
    <property type="entry name" value="Sensor_HK_TwoCompSys"/>
</dbReference>
<evidence type="ECO:0000256" key="5">
    <source>
        <dbReference type="ARBA" id="ARBA00022741"/>
    </source>
</evidence>
<evidence type="ECO:0000256" key="4">
    <source>
        <dbReference type="ARBA" id="ARBA00022679"/>
    </source>
</evidence>
<feature type="transmembrane region" description="Helical" evidence="10">
    <location>
        <begin position="180"/>
        <end position="198"/>
    </location>
</feature>
<keyword evidence="10" id="KW-0472">Membrane</keyword>
<dbReference type="Gene3D" id="1.20.5.1930">
    <property type="match status" value="1"/>
</dbReference>
<evidence type="ECO:0000256" key="6">
    <source>
        <dbReference type="ARBA" id="ARBA00022777"/>
    </source>
</evidence>
<dbReference type="GO" id="GO:0000155">
    <property type="term" value="F:phosphorelay sensor kinase activity"/>
    <property type="evidence" value="ECO:0007669"/>
    <property type="project" value="InterPro"/>
</dbReference>
<dbReference type="GO" id="GO:0005524">
    <property type="term" value="F:ATP binding"/>
    <property type="evidence" value="ECO:0007669"/>
    <property type="project" value="UniProtKB-KW"/>
</dbReference>
<keyword evidence="4" id="KW-0808">Transferase</keyword>
<evidence type="ECO:0000256" key="3">
    <source>
        <dbReference type="ARBA" id="ARBA00022553"/>
    </source>
</evidence>
<accession>A0A7W9YH25</accession>
<dbReference type="SUPFAM" id="SSF55874">
    <property type="entry name" value="ATPase domain of HSP90 chaperone/DNA topoisomerase II/histidine kinase"/>
    <property type="match status" value="1"/>
</dbReference>
<feature type="transmembrane region" description="Helical" evidence="10">
    <location>
        <begin position="21"/>
        <end position="44"/>
    </location>
</feature>
<evidence type="ECO:0000256" key="8">
    <source>
        <dbReference type="ARBA" id="ARBA00023012"/>
    </source>
</evidence>
<dbReference type="SMART" id="SM00387">
    <property type="entry name" value="HATPase_c"/>
    <property type="match status" value="1"/>
</dbReference>
<keyword evidence="8" id="KW-0902">Two-component regulatory system</keyword>
<feature type="region of interest" description="Disordered" evidence="9">
    <location>
        <begin position="396"/>
        <end position="431"/>
    </location>
</feature>
<keyword evidence="13" id="KW-1185">Reference proteome</keyword>
<evidence type="ECO:0000256" key="2">
    <source>
        <dbReference type="ARBA" id="ARBA00012438"/>
    </source>
</evidence>
<gene>
    <name evidence="12" type="ORF">HNR23_002048</name>
</gene>
<dbReference type="PANTHER" id="PTHR24421:SF10">
    <property type="entry name" value="NITRATE_NITRITE SENSOR PROTEIN NARQ"/>
    <property type="match status" value="1"/>
</dbReference>
<evidence type="ECO:0000256" key="7">
    <source>
        <dbReference type="ARBA" id="ARBA00022840"/>
    </source>
</evidence>
<dbReference type="EC" id="2.7.13.3" evidence="2"/>
<keyword evidence="10" id="KW-0812">Transmembrane</keyword>
<dbReference type="RefSeq" id="WP_246421688.1">
    <property type="nucleotide sequence ID" value="NZ_JACHDS010000001.1"/>
</dbReference>
<feature type="transmembrane region" description="Helical" evidence="10">
    <location>
        <begin position="90"/>
        <end position="109"/>
    </location>
</feature>
<evidence type="ECO:0000256" key="1">
    <source>
        <dbReference type="ARBA" id="ARBA00000085"/>
    </source>
</evidence>
<evidence type="ECO:0000313" key="13">
    <source>
        <dbReference type="Proteomes" id="UP000546642"/>
    </source>
</evidence>
<comment type="caution">
    <text evidence="12">The sequence shown here is derived from an EMBL/GenBank/DDBJ whole genome shotgun (WGS) entry which is preliminary data.</text>
</comment>
<reference evidence="12 13" key="1">
    <citation type="submission" date="2020-08" db="EMBL/GenBank/DDBJ databases">
        <title>Sequencing the genomes of 1000 actinobacteria strains.</title>
        <authorList>
            <person name="Klenk H.-P."/>
        </authorList>
    </citation>
    <scope>NUCLEOTIDE SEQUENCE [LARGE SCALE GENOMIC DNA]</scope>
    <source>
        <strain evidence="12 13">DSM 46659</strain>
    </source>
</reference>
<dbReference type="EMBL" id="JACHDS010000001">
    <property type="protein sequence ID" value="MBB6171988.1"/>
    <property type="molecule type" value="Genomic_DNA"/>
</dbReference>
<evidence type="ECO:0000313" key="12">
    <source>
        <dbReference type="EMBL" id="MBB6171988.1"/>
    </source>
</evidence>
<proteinExistence type="predicted"/>
<dbReference type="GO" id="GO:0016020">
    <property type="term" value="C:membrane"/>
    <property type="evidence" value="ECO:0007669"/>
    <property type="project" value="InterPro"/>
</dbReference>
<protein>
    <recommendedName>
        <fullName evidence="2">histidine kinase</fullName>
        <ecNumber evidence="2">2.7.13.3</ecNumber>
    </recommendedName>
</protein>
<organism evidence="12 13">
    <name type="scientific">Nocardiopsis mwathae</name>
    <dbReference type="NCBI Taxonomy" id="1472723"/>
    <lineage>
        <taxon>Bacteria</taxon>
        <taxon>Bacillati</taxon>
        <taxon>Actinomycetota</taxon>
        <taxon>Actinomycetes</taxon>
        <taxon>Streptosporangiales</taxon>
        <taxon>Nocardiopsidaceae</taxon>
        <taxon>Nocardiopsis</taxon>
    </lineage>
</organism>
<dbReference type="InterPro" id="IPR011712">
    <property type="entry name" value="Sig_transdc_His_kin_sub3_dim/P"/>
</dbReference>
<sequence>MRGTVRGALRRVARGERSRGLDTVLVLGALGVLGAVWVGDLGLALGLPNREPDWVGPPPSYRDYLHVASGGVMSLIALSAVPHTTGPRRTGLSALAGIAVMLATSAALAPGPKGLFGYAFGASEGMALFLLLTLVALRCRPWAIAGAGLLAVSSLFADTLRSGQLAAALQGGEIVDFDPTVSTTAVLLMLAPGFYLRWRSAQHERHIAEVRREERIALARDLHDVVAHQVTGIVVQAQALQHIGARNPETVVKALPEIESAGAQALTAMRRLVGALREGAAPLDAPDLPAALRALEGAGDGGGPPVEVRMAGDLARLAPDVGTAVARIAQEAVTNARRYAPDATRIRVTADTSEGRVRLEVRDDGGGGGSPFGDGGGYGLIGMAERARLLGGTCTAGPATDGGPGWTVRAELPTGAGDLRPAPGDGAQGET</sequence>
<keyword evidence="10" id="KW-1133">Transmembrane helix</keyword>
<dbReference type="PANTHER" id="PTHR24421">
    <property type="entry name" value="NITRATE/NITRITE SENSOR PROTEIN NARX-RELATED"/>
    <property type="match status" value="1"/>
</dbReference>
<keyword evidence="7" id="KW-0067">ATP-binding</keyword>
<feature type="transmembrane region" description="Helical" evidence="10">
    <location>
        <begin position="115"/>
        <end position="135"/>
    </location>
</feature>
<evidence type="ECO:0000259" key="11">
    <source>
        <dbReference type="SMART" id="SM00387"/>
    </source>
</evidence>
<feature type="domain" description="Histidine kinase/HSP90-like ATPase" evidence="11">
    <location>
        <begin position="320"/>
        <end position="416"/>
    </location>
</feature>
<evidence type="ECO:0000256" key="9">
    <source>
        <dbReference type="SAM" id="MobiDB-lite"/>
    </source>
</evidence>
<evidence type="ECO:0000256" key="10">
    <source>
        <dbReference type="SAM" id="Phobius"/>
    </source>
</evidence>
<keyword evidence="6 12" id="KW-0418">Kinase</keyword>
<dbReference type="GO" id="GO:0046983">
    <property type="term" value="F:protein dimerization activity"/>
    <property type="evidence" value="ECO:0007669"/>
    <property type="project" value="InterPro"/>
</dbReference>
<dbReference type="Proteomes" id="UP000546642">
    <property type="component" value="Unassembled WGS sequence"/>
</dbReference>
<feature type="transmembrane region" description="Helical" evidence="10">
    <location>
        <begin position="142"/>
        <end position="160"/>
    </location>
</feature>
<dbReference type="Pfam" id="PF02518">
    <property type="entry name" value="HATPase_c"/>
    <property type="match status" value="1"/>
</dbReference>
<keyword evidence="5" id="KW-0547">Nucleotide-binding</keyword>
<dbReference type="Gene3D" id="3.30.565.10">
    <property type="entry name" value="Histidine kinase-like ATPase, C-terminal domain"/>
    <property type="match status" value="1"/>
</dbReference>
<name>A0A7W9YH25_9ACTN</name>
<dbReference type="InterPro" id="IPR036890">
    <property type="entry name" value="HATPase_C_sf"/>
</dbReference>
<dbReference type="AlphaFoldDB" id="A0A7W9YH25"/>
<keyword evidence="3" id="KW-0597">Phosphoprotein</keyword>
<dbReference type="Pfam" id="PF07730">
    <property type="entry name" value="HisKA_3"/>
    <property type="match status" value="1"/>
</dbReference>
<feature type="transmembrane region" description="Helical" evidence="10">
    <location>
        <begin position="64"/>
        <end position="83"/>
    </location>
</feature>
<comment type="catalytic activity">
    <reaction evidence="1">
        <text>ATP + protein L-histidine = ADP + protein N-phospho-L-histidine.</text>
        <dbReference type="EC" id="2.7.13.3"/>
    </reaction>
</comment>
<dbReference type="CDD" id="cd16917">
    <property type="entry name" value="HATPase_UhpB-NarQ-NarX-like"/>
    <property type="match status" value="1"/>
</dbReference>
<dbReference type="InterPro" id="IPR003594">
    <property type="entry name" value="HATPase_dom"/>
</dbReference>